<evidence type="ECO:0000256" key="4">
    <source>
        <dbReference type="ARBA" id="ARBA00022614"/>
    </source>
</evidence>
<dbReference type="Pfam" id="PF01463">
    <property type="entry name" value="LRRCT"/>
    <property type="match status" value="1"/>
</dbReference>
<dbReference type="InterPro" id="IPR032675">
    <property type="entry name" value="LRR_dom_sf"/>
</dbReference>
<evidence type="ECO:0000256" key="10">
    <source>
        <dbReference type="SAM" id="MobiDB-lite"/>
    </source>
</evidence>
<dbReference type="Proteomes" id="UP000051574">
    <property type="component" value="Unassembled WGS sequence"/>
</dbReference>
<reference evidence="14 15" key="1">
    <citation type="submission" date="2015-09" db="EMBL/GenBank/DDBJ databases">
        <title>Draft genome of the scarab beetle Oryctes borbonicus.</title>
        <authorList>
            <person name="Meyer J.M."/>
            <person name="Markov G.V."/>
            <person name="Baskaran P."/>
            <person name="Herrmann M."/>
            <person name="Sommer R.J."/>
            <person name="Roedelsperger C."/>
        </authorList>
    </citation>
    <scope>NUCLEOTIDE SEQUENCE [LARGE SCALE GENOMIC DNA]</scope>
    <source>
        <strain evidence="14">OB123</strain>
        <tissue evidence="14">Whole animal</tissue>
    </source>
</reference>
<dbReference type="SMART" id="SM00408">
    <property type="entry name" value="IGc2"/>
    <property type="match status" value="3"/>
</dbReference>
<keyword evidence="7" id="KW-1015">Disulfide bond</keyword>
<dbReference type="InterPro" id="IPR000483">
    <property type="entry name" value="Cys-rich_flank_reg_C"/>
</dbReference>
<dbReference type="PROSITE" id="PS50835">
    <property type="entry name" value="IG_LIKE"/>
    <property type="match status" value="3"/>
</dbReference>
<proteinExistence type="predicted"/>
<keyword evidence="11" id="KW-1133">Transmembrane helix</keyword>
<dbReference type="SMART" id="SM00409">
    <property type="entry name" value="IG"/>
    <property type="match status" value="3"/>
</dbReference>
<dbReference type="InterPro" id="IPR013098">
    <property type="entry name" value="Ig_I-set"/>
</dbReference>
<evidence type="ECO:0000256" key="7">
    <source>
        <dbReference type="ARBA" id="ARBA00023157"/>
    </source>
</evidence>
<keyword evidence="8" id="KW-0325">Glycoprotein</keyword>
<evidence type="ECO:0000256" key="6">
    <source>
        <dbReference type="ARBA" id="ARBA00022737"/>
    </source>
</evidence>
<dbReference type="Gene3D" id="2.60.40.10">
    <property type="entry name" value="Immunoglobulins"/>
    <property type="match status" value="3"/>
</dbReference>
<comment type="caution">
    <text evidence="14">The sequence shown here is derived from an EMBL/GenBank/DDBJ whole genome shotgun (WGS) entry which is preliminary data.</text>
</comment>
<dbReference type="FunFam" id="3.80.10.10:FF:000002">
    <property type="entry name" value="Slit guidance ligand 2"/>
    <property type="match status" value="1"/>
</dbReference>
<evidence type="ECO:0000256" key="12">
    <source>
        <dbReference type="SAM" id="SignalP"/>
    </source>
</evidence>
<dbReference type="SMART" id="SM00369">
    <property type="entry name" value="LRR_TYP"/>
    <property type="match status" value="10"/>
</dbReference>
<accession>A0A0T6BC00</accession>
<dbReference type="InterPro" id="IPR003591">
    <property type="entry name" value="Leu-rich_rpt_typical-subtyp"/>
</dbReference>
<dbReference type="SMART" id="SM00082">
    <property type="entry name" value="LRRCT"/>
    <property type="match status" value="1"/>
</dbReference>
<comment type="subcellular location">
    <subcellularLocation>
        <location evidence="1">Secreted</location>
    </subcellularLocation>
</comment>
<dbReference type="FunFam" id="2.60.40.10:FF:000107">
    <property type="entry name" value="Myosin, light chain kinase a"/>
    <property type="match status" value="1"/>
</dbReference>
<dbReference type="InterPro" id="IPR007110">
    <property type="entry name" value="Ig-like_dom"/>
</dbReference>
<dbReference type="Gene3D" id="3.80.10.10">
    <property type="entry name" value="Ribonuclease Inhibitor"/>
    <property type="match status" value="3"/>
</dbReference>
<feature type="chain" id="PRO_5006668552" evidence="12">
    <location>
        <begin position="20"/>
        <end position="832"/>
    </location>
</feature>
<feature type="domain" description="Ig-like" evidence="13">
    <location>
        <begin position="578"/>
        <end position="664"/>
    </location>
</feature>
<dbReference type="GO" id="GO:0007399">
    <property type="term" value="P:nervous system development"/>
    <property type="evidence" value="ECO:0007669"/>
    <property type="project" value="UniProtKB-ARBA"/>
</dbReference>
<evidence type="ECO:0000256" key="11">
    <source>
        <dbReference type="SAM" id="Phobius"/>
    </source>
</evidence>
<keyword evidence="5 12" id="KW-0732">Signal</keyword>
<feature type="domain" description="Ig-like" evidence="13">
    <location>
        <begin position="484"/>
        <end position="573"/>
    </location>
</feature>
<dbReference type="AlphaFoldDB" id="A0A0T6BC00"/>
<keyword evidence="2" id="KW-0217">Developmental protein</keyword>
<evidence type="ECO:0000256" key="9">
    <source>
        <dbReference type="ARBA" id="ARBA00023319"/>
    </source>
</evidence>
<dbReference type="InterPro" id="IPR050467">
    <property type="entry name" value="LRFN"/>
</dbReference>
<sequence>MVGVSYLIIFIYLKSFVSSTEDCPRKICNCLGDIVDCEKNNFLNVPDNIPKWTRELNLNNNNIVSLRGDNWKNLTNLTELKLNKNNVVNITKDSLDNLKRLKFLEINRNHLVHIEALSFKSLEQLSVLKLKRNRIRQLTDGVFFGLKRIQSLILDYNYVQVIAKGWLYDLGKLKELSINNNRIHQIEMDAWEFCRDLGTLDLSSNKLKAIKRDTFKYLSMLKKLNLNSNNISYIEENAFSHVPNLKTLLLSSNKLSGVIEGGNGVFRSLASLQVFTLALNNIKSINTYAFEGLASLRQFDLSNNNITSVQKRAFNEMTSLEALQINTTMLLCDCHLRWFFDWLKSKRLEVHTICAYPKWLRNKSLLSIPPNNLTCDDQLKPRLTQEPDLEIMALKGGNISISCVAMSSSPSPMTFQWKKDNIDLTDAVVINRRIGQDGKNTEMESQLNISKVQQTDAGKYQCVVSNTFGTTYSQKSSITVLIYPKFEKIPQNVTVPAGDTAKLECAATGEPPPEIAWQKDGGTDFPAATERRMHVMFSDDVFFIVRAKPSDMGMYSCIAHNIAGTIVANATLVIQEKPYFVKEMLSKEVTEGESVVLQCMAGGSPKPSIVWLKDKNSIKTTERHFFTAEDQLMIIVDTHLSDSGTYICQLNNSLGQVMGYSQVTVKRAGITDSDMMGIIIITVVCCAVCTSIIWVVIIYQTRRKIPPPGTEMSQPEEIPSEYTERMNNFGDDASEHSSCKDSGTGDSAKRSNDDLLPGDEYTLIINGINPNDKNSTMRRVSLVYLVPEGNNSHTPLLHSDNLYPRSTNHDRLPSTSTTVDVEPNAVSIEPKG</sequence>
<dbReference type="PROSITE" id="PS51450">
    <property type="entry name" value="LRR"/>
    <property type="match status" value="2"/>
</dbReference>
<evidence type="ECO:0000259" key="13">
    <source>
        <dbReference type="PROSITE" id="PS50835"/>
    </source>
</evidence>
<evidence type="ECO:0000256" key="3">
    <source>
        <dbReference type="ARBA" id="ARBA00022525"/>
    </source>
</evidence>
<gene>
    <name evidence="14" type="ORF">AMK59_2804</name>
</gene>
<keyword evidence="9" id="KW-0393">Immunoglobulin domain</keyword>
<dbReference type="Pfam" id="PF13855">
    <property type="entry name" value="LRR_8"/>
    <property type="match status" value="3"/>
</dbReference>
<protein>
    <submittedName>
        <fullName evidence="14">Immunoglobulin</fullName>
    </submittedName>
</protein>
<dbReference type="InterPro" id="IPR003599">
    <property type="entry name" value="Ig_sub"/>
</dbReference>
<evidence type="ECO:0000256" key="1">
    <source>
        <dbReference type="ARBA" id="ARBA00004613"/>
    </source>
</evidence>
<dbReference type="FunFam" id="3.80.10.10:FF:000770">
    <property type="entry name" value="Uncharacterized protein"/>
    <property type="match status" value="1"/>
</dbReference>
<keyword evidence="15" id="KW-1185">Reference proteome</keyword>
<dbReference type="InterPro" id="IPR013783">
    <property type="entry name" value="Ig-like_fold"/>
</dbReference>
<dbReference type="InterPro" id="IPR036179">
    <property type="entry name" value="Ig-like_dom_sf"/>
</dbReference>
<feature type="region of interest" description="Disordered" evidence="10">
    <location>
        <begin position="726"/>
        <end position="754"/>
    </location>
</feature>
<evidence type="ECO:0000256" key="2">
    <source>
        <dbReference type="ARBA" id="ARBA00022473"/>
    </source>
</evidence>
<keyword evidence="11" id="KW-0812">Transmembrane</keyword>
<dbReference type="GO" id="GO:0071944">
    <property type="term" value="C:cell periphery"/>
    <property type="evidence" value="ECO:0007669"/>
    <property type="project" value="UniProtKB-ARBA"/>
</dbReference>
<name>A0A0T6BC00_9SCAR</name>
<dbReference type="FunFam" id="2.60.40.10:FF:000150">
    <property type="entry name" value="Leucine rich repeats and immunoglobulin like domains 3"/>
    <property type="match status" value="1"/>
</dbReference>
<keyword evidence="11" id="KW-0472">Membrane</keyword>
<dbReference type="InterPro" id="IPR001611">
    <property type="entry name" value="Leu-rich_rpt"/>
</dbReference>
<evidence type="ECO:0000313" key="14">
    <source>
        <dbReference type="EMBL" id="KRT84854.1"/>
    </source>
</evidence>
<evidence type="ECO:0000256" key="8">
    <source>
        <dbReference type="ARBA" id="ARBA00023180"/>
    </source>
</evidence>
<organism evidence="14 15">
    <name type="scientific">Oryctes borbonicus</name>
    <dbReference type="NCBI Taxonomy" id="1629725"/>
    <lineage>
        <taxon>Eukaryota</taxon>
        <taxon>Metazoa</taxon>
        <taxon>Ecdysozoa</taxon>
        <taxon>Arthropoda</taxon>
        <taxon>Hexapoda</taxon>
        <taxon>Insecta</taxon>
        <taxon>Pterygota</taxon>
        <taxon>Neoptera</taxon>
        <taxon>Endopterygota</taxon>
        <taxon>Coleoptera</taxon>
        <taxon>Polyphaga</taxon>
        <taxon>Scarabaeiformia</taxon>
        <taxon>Scarabaeidae</taxon>
        <taxon>Dynastinae</taxon>
        <taxon>Oryctes</taxon>
    </lineage>
</organism>
<feature type="transmembrane region" description="Helical" evidence="11">
    <location>
        <begin position="675"/>
        <end position="699"/>
    </location>
</feature>
<dbReference type="SUPFAM" id="SSF48726">
    <property type="entry name" value="Immunoglobulin"/>
    <property type="match status" value="3"/>
</dbReference>
<feature type="signal peptide" evidence="12">
    <location>
        <begin position="1"/>
        <end position="19"/>
    </location>
</feature>
<evidence type="ECO:0000313" key="15">
    <source>
        <dbReference type="Proteomes" id="UP000051574"/>
    </source>
</evidence>
<dbReference type="SUPFAM" id="SSF52058">
    <property type="entry name" value="L domain-like"/>
    <property type="match status" value="1"/>
</dbReference>
<dbReference type="Pfam" id="PF13927">
    <property type="entry name" value="Ig_3"/>
    <property type="match status" value="1"/>
</dbReference>
<dbReference type="InterPro" id="IPR003598">
    <property type="entry name" value="Ig_sub2"/>
</dbReference>
<feature type="domain" description="Ig-like" evidence="13">
    <location>
        <begin position="381"/>
        <end position="479"/>
    </location>
</feature>
<dbReference type="OrthoDB" id="5917255at2759"/>
<dbReference type="PANTHER" id="PTHR45842:SF21">
    <property type="entry name" value="IG-LIKE DOMAIN-CONTAINING PROTEIN"/>
    <property type="match status" value="1"/>
</dbReference>
<dbReference type="GO" id="GO:0005576">
    <property type="term" value="C:extracellular region"/>
    <property type="evidence" value="ECO:0007669"/>
    <property type="project" value="UniProtKB-SubCell"/>
</dbReference>
<keyword evidence="3" id="KW-0964">Secreted</keyword>
<dbReference type="Pfam" id="PF07679">
    <property type="entry name" value="I-set"/>
    <property type="match status" value="2"/>
</dbReference>
<keyword evidence="4" id="KW-0433">Leucine-rich repeat</keyword>
<dbReference type="PANTHER" id="PTHR45842">
    <property type="entry name" value="SYNAPTIC ADHESION-LIKE MOLECULE SALM"/>
    <property type="match status" value="1"/>
</dbReference>
<dbReference type="EMBL" id="LJIG01002086">
    <property type="protein sequence ID" value="KRT84854.1"/>
    <property type="molecule type" value="Genomic_DNA"/>
</dbReference>
<keyword evidence="6" id="KW-0677">Repeat</keyword>
<evidence type="ECO:0000256" key="5">
    <source>
        <dbReference type="ARBA" id="ARBA00022729"/>
    </source>
</evidence>